<evidence type="ECO:0000313" key="2">
    <source>
        <dbReference type="EMBL" id="MDB7933476.1"/>
    </source>
</evidence>
<dbReference type="EMBL" id="JAQLWV010000013">
    <property type="protein sequence ID" value="MDB7933476.1"/>
    <property type="molecule type" value="Genomic_DNA"/>
</dbReference>
<comment type="caution">
    <text evidence="1">The sequence shown here is derived from an EMBL/GenBank/DDBJ whole genome shotgun (WGS) entry which is preliminary data.</text>
</comment>
<proteinExistence type="predicted"/>
<dbReference type="AlphaFoldDB" id="A0AAW6C1H2"/>
<organism evidence="1 3">
    <name type="scientific">Flavonifractor plautii</name>
    <name type="common">Fusobacterium plautii</name>
    <dbReference type="NCBI Taxonomy" id="292800"/>
    <lineage>
        <taxon>Bacteria</taxon>
        <taxon>Bacillati</taxon>
        <taxon>Bacillota</taxon>
        <taxon>Clostridia</taxon>
        <taxon>Eubacteriales</taxon>
        <taxon>Oscillospiraceae</taxon>
        <taxon>Flavonifractor</taxon>
    </lineage>
</organism>
<protein>
    <recommendedName>
        <fullName evidence="4">Phage protein</fullName>
    </recommendedName>
</protein>
<reference evidence="1" key="1">
    <citation type="submission" date="2023-01" db="EMBL/GenBank/DDBJ databases">
        <title>Human gut microbiome strain richness.</title>
        <authorList>
            <person name="Chen-Liaw A."/>
        </authorList>
    </citation>
    <scope>NUCLEOTIDE SEQUENCE</scope>
    <source>
        <strain evidence="2">1001287st1_F4_1001285I_161205</strain>
        <strain evidence="1">2225st1_A6_2225SCRN_200828</strain>
    </source>
</reference>
<dbReference type="Proteomes" id="UP001211173">
    <property type="component" value="Unassembled WGS sequence"/>
</dbReference>
<name>A0AAW6C1H2_FLAPL</name>
<accession>A0AAW6C1H2</accession>
<evidence type="ECO:0000313" key="3">
    <source>
        <dbReference type="Proteomes" id="UP001211006"/>
    </source>
</evidence>
<dbReference type="Proteomes" id="UP001211006">
    <property type="component" value="Unassembled WGS sequence"/>
</dbReference>
<evidence type="ECO:0008006" key="4">
    <source>
        <dbReference type="Google" id="ProtNLM"/>
    </source>
</evidence>
<dbReference type="EMBL" id="JAQLWO010000002">
    <property type="protein sequence ID" value="MDB7904806.1"/>
    <property type="molecule type" value="Genomic_DNA"/>
</dbReference>
<gene>
    <name evidence="1" type="ORF">PND83_02325</name>
    <name evidence="2" type="ORF">PNE06_10375</name>
</gene>
<dbReference type="RefSeq" id="WP_195384051.1">
    <property type="nucleotide sequence ID" value="NZ_BAABXT010000001.1"/>
</dbReference>
<evidence type="ECO:0000313" key="1">
    <source>
        <dbReference type="EMBL" id="MDB7904806.1"/>
    </source>
</evidence>
<sequence length="136" mass="15164">MKTITYQDNMQLWRMESAAEKAGYKKTDDCYWCQIFRNSETGGEFCTSREEDSTNDPAADLAKMLTPSATEEPAEAMRPIMDRLTALKAESIAEADPFGQSPADREIKAIAATLAAFGVQWYYTTDDAGKWVATLK</sequence>